<dbReference type="Proteomes" id="UP001445335">
    <property type="component" value="Unassembled WGS sequence"/>
</dbReference>
<dbReference type="Gene3D" id="3.50.50.60">
    <property type="entry name" value="FAD/NAD(P)-binding domain"/>
    <property type="match status" value="2"/>
</dbReference>
<dbReference type="SUPFAM" id="SSF51905">
    <property type="entry name" value="FAD/NAD(P)-binding domain"/>
    <property type="match status" value="1"/>
</dbReference>
<dbReference type="PROSITE" id="PS01304">
    <property type="entry name" value="UBIH"/>
    <property type="match status" value="1"/>
</dbReference>
<keyword evidence="6" id="KW-0503">Monooxygenase</keyword>
<evidence type="ECO:0000259" key="8">
    <source>
        <dbReference type="Pfam" id="PF01494"/>
    </source>
</evidence>
<dbReference type="Pfam" id="PF01494">
    <property type="entry name" value="FAD_binding_3"/>
    <property type="match status" value="1"/>
</dbReference>
<dbReference type="FunFam" id="3.50.50.60:FF:000021">
    <property type="entry name" value="Ubiquinone biosynthesis monooxygenase COQ6"/>
    <property type="match status" value="1"/>
</dbReference>
<name>A0AAW1QXC0_9CHLO</name>
<reference evidence="9 10" key="1">
    <citation type="journal article" date="2024" name="Nat. Commun.">
        <title>Phylogenomics reveals the evolutionary origins of lichenization in chlorophyte algae.</title>
        <authorList>
            <person name="Puginier C."/>
            <person name="Libourel C."/>
            <person name="Otte J."/>
            <person name="Skaloud P."/>
            <person name="Haon M."/>
            <person name="Grisel S."/>
            <person name="Petersen M."/>
            <person name="Berrin J.G."/>
            <person name="Delaux P.M."/>
            <person name="Dal Grande F."/>
            <person name="Keller J."/>
        </authorList>
    </citation>
    <scope>NUCLEOTIDE SEQUENCE [LARGE SCALE GENOMIC DNA]</scope>
    <source>
        <strain evidence="9 10">SAG 245.80</strain>
    </source>
</reference>
<dbReference type="PANTHER" id="PTHR43876:SF7">
    <property type="entry name" value="UBIQUINONE BIOSYNTHESIS MONOOXYGENASE COQ6, MITOCHONDRIAL"/>
    <property type="match status" value="1"/>
</dbReference>
<dbReference type="GO" id="GO:0016120">
    <property type="term" value="P:carotene biosynthetic process"/>
    <property type="evidence" value="ECO:0007669"/>
    <property type="project" value="TreeGrafter"/>
</dbReference>
<evidence type="ECO:0000256" key="6">
    <source>
        <dbReference type="ARBA" id="ARBA00023033"/>
    </source>
</evidence>
<sequence length="423" mass="44106">MVGAAFAALLAANPLTAALRVLMLDRAPPPEALGPLPPVPGLRVSTLTPASVRLIERAGAWRDVAPPHSAAFKTMQVWDSSGSGCVRYSAAEAGEPVMGHVAENDLLQAALLRQLRQPGAGVELLWPAQLEGLHLPKPFSELQRDGGGAAPGALAELGLSGGRRLRARLVVGADGPRSHVRQLADLRTFGWAYGQRGLVATVRPEVANTCAWQRFLPHGPLALLPVRNGYANIVWTTTPRHAAELEAASPEAFADAVNEALQGAPTPARNFFLPAAAAESEFRRPPLVRPASGRGPKSFPLALRASGRYVRSRLALIGDAAHAVHPLAGQGVNLGLADAGALADALAYAVTTGQDVGDEGMLEGAYEAPRQAANGAMLAALDGLKRVFEPQSGLLSGLRGLGLDALNAVPGAKQRIVRYAMGV</sequence>
<keyword evidence="7" id="KW-0732">Signal</keyword>
<keyword evidence="3" id="KW-0285">Flavoprotein</keyword>
<evidence type="ECO:0000256" key="4">
    <source>
        <dbReference type="ARBA" id="ARBA00022827"/>
    </source>
</evidence>
<comment type="similarity">
    <text evidence="2">Belongs to the UbiH/COQ6 family.</text>
</comment>
<evidence type="ECO:0000256" key="1">
    <source>
        <dbReference type="ARBA" id="ARBA00001974"/>
    </source>
</evidence>
<keyword evidence="4" id="KW-0274">FAD</keyword>
<evidence type="ECO:0000256" key="3">
    <source>
        <dbReference type="ARBA" id="ARBA00022630"/>
    </source>
</evidence>
<comment type="caution">
    <text evidence="9">The sequence shown here is derived from an EMBL/GenBank/DDBJ whole genome shotgun (WGS) entry which is preliminary data.</text>
</comment>
<dbReference type="InterPro" id="IPR010971">
    <property type="entry name" value="UbiH/COQ6"/>
</dbReference>
<dbReference type="EMBL" id="JALJOU010000070">
    <property type="protein sequence ID" value="KAK9825846.1"/>
    <property type="molecule type" value="Genomic_DNA"/>
</dbReference>
<keyword evidence="5" id="KW-0560">Oxidoreductase</keyword>
<dbReference type="GO" id="GO:0004497">
    <property type="term" value="F:monooxygenase activity"/>
    <property type="evidence" value="ECO:0007669"/>
    <property type="project" value="UniProtKB-KW"/>
</dbReference>
<proteinExistence type="inferred from homology"/>
<dbReference type="GO" id="GO:0016123">
    <property type="term" value="P:xanthophyll biosynthetic process"/>
    <property type="evidence" value="ECO:0007669"/>
    <property type="project" value="TreeGrafter"/>
</dbReference>
<protein>
    <recommendedName>
        <fullName evidence="8">FAD-binding domain-containing protein</fullName>
    </recommendedName>
</protein>
<evidence type="ECO:0000256" key="5">
    <source>
        <dbReference type="ARBA" id="ARBA00023002"/>
    </source>
</evidence>
<dbReference type="PRINTS" id="PR00420">
    <property type="entry name" value="RNGMNOXGNASE"/>
</dbReference>
<evidence type="ECO:0000313" key="9">
    <source>
        <dbReference type="EMBL" id="KAK9825846.1"/>
    </source>
</evidence>
<dbReference type="NCBIfam" id="TIGR01988">
    <property type="entry name" value="Ubi-OHases"/>
    <property type="match status" value="1"/>
</dbReference>
<feature type="domain" description="FAD-binding" evidence="8">
    <location>
        <begin position="2"/>
        <end position="362"/>
    </location>
</feature>
<dbReference type="InterPro" id="IPR036188">
    <property type="entry name" value="FAD/NAD-bd_sf"/>
</dbReference>
<comment type="cofactor">
    <cofactor evidence="1">
        <name>FAD</name>
        <dbReference type="ChEBI" id="CHEBI:57692"/>
    </cofactor>
</comment>
<dbReference type="InterPro" id="IPR051205">
    <property type="entry name" value="UbiH/COQ6_monooxygenase"/>
</dbReference>
<dbReference type="GO" id="GO:0005739">
    <property type="term" value="C:mitochondrion"/>
    <property type="evidence" value="ECO:0007669"/>
    <property type="project" value="TreeGrafter"/>
</dbReference>
<dbReference type="PANTHER" id="PTHR43876">
    <property type="entry name" value="UBIQUINONE BIOSYNTHESIS MONOOXYGENASE COQ6, MITOCHONDRIAL"/>
    <property type="match status" value="1"/>
</dbReference>
<evidence type="ECO:0000256" key="2">
    <source>
        <dbReference type="ARBA" id="ARBA00005349"/>
    </source>
</evidence>
<dbReference type="InterPro" id="IPR018168">
    <property type="entry name" value="Ubi_Hdrlase_CS"/>
</dbReference>
<accession>A0AAW1QXC0</accession>
<dbReference type="AlphaFoldDB" id="A0AAW1QXC0"/>
<keyword evidence="10" id="KW-1185">Reference proteome</keyword>
<gene>
    <name evidence="9" type="ORF">WJX81_003187</name>
</gene>
<dbReference type="GO" id="GO:0016705">
    <property type="term" value="F:oxidoreductase activity, acting on paired donors, with incorporation or reduction of molecular oxygen"/>
    <property type="evidence" value="ECO:0007669"/>
    <property type="project" value="InterPro"/>
</dbReference>
<feature type="signal peptide" evidence="7">
    <location>
        <begin position="1"/>
        <end position="18"/>
    </location>
</feature>
<feature type="chain" id="PRO_5043609708" description="FAD-binding domain-containing protein" evidence="7">
    <location>
        <begin position="19"/>
        <end position="423"/>
    </location>
</feature>
<dbReference type="InterPro" id="IPR002938">
    <property type="entry name" value="FAD-bd"/>
</dbReference>
<dbReference type="GO" id="GO:0071949">
    <property type="term" value="F:FAD binding"/>
    <property type="evidence" value="ECO:0007669"/>
    <property type="project" value="InterPro"/>
</dbReference>
<organism evidence="9 10">
    <name type="scientific">Elliptochloris bilobata</name>
    <dbReference type="NCBI Taxonomy" id="381761"/>
    <lineage>
        <taxon>Eukaryota</taxon>
        <taxon>Viridiplantae</taxon>
        <taxon>Chlorophyta</taxon>
        <taxon>core chlorophytes</taxon>
        <taxon>Trebouxiophyceae</taxon>
        <taxon>Trebouxiophyceae incertae sedis</taxon>
        <taxon>Elliptochloris clade</taxon>
        <taxon>Elliptochloris</taxon>
    </lineage>
</organism>
<evidence type="ECO:0000256" key="7">
    <source>
        <dbReference type="SAM" id="SignalP"/>
    </source>
</evidence>
<dbReference type="GO" id="GO:0006744">
    <property type="term" value="P:ubiquinone biosynthetic process"/>
    <property type="evidence" value="ECO:0007669"/>
    <property type="project" value="InterPro"/>
</dbReference>
<evidence type="ECO:0000313" key="10">
    <source>
        <dbReference type="Proteomes" id="UP001445335"/>
    </source>
</evidence>